<evidence type="ECO:0000256" key="1">
    <source>
        <dbReference type="SAM" id="MobiDB-lite"/>
    </source>
</evidence>
<dbReference type="Proteomes" id="UP000756346">
    <property type="component" value="Unassembled WGS sequence"/>
</dbReference>
<feature type="region of interest" description="Disordered" evidence="1">
    <location>
        <begin position="175"/>
        <end position="198"/>
    </location>
</feature>
<name>A0A9P9BSU4_9PEZI</name>
<dbReference type="RefSeq" id="XP_046015298.1">
    <property type="nucleotide sequence ID" value="XM_046163543.1"/>
</dbReference>
<keyword evidence="3" id="KW-1185">Reference proteome</keyword>
<organism evidence="2 3">
    <name type="scientific">Microdochium trichocladiopsis</name>
    <dbReference type="NCBI Taxonomy" id="1682393"/>
    <lineage>
        <taxon>Eukaryota</taxon>
        <taxon>Fungi</taxon>
        <taxon>Dikarya</taxon>
        <taxon>Ascomycota</taxon>
        <taxon>Pezizomycotina</taxon>
        <taxon>Sordariomycetes</taxon>
        <taxon>Xylariomycetidae</taxon>
        <taxon>Xylariales</taxon>
        <taxon>Microdochiaceae</taxon>
        <taxon>Microdochium</taxon>
    </lineage>
</organism>
<accession>A0A9P9BSU4</accession>
<comment type="caution">
    <text evidence="2">The sequence shown here is derived from an EMBL/GenBank/DDBJ whole genome shotgun (WGS) entry which is preliminary data.</text>
</comment>
<dbReference type="GeneID" id="70193089"/>
<dbReference type="EMBL" id="JAGTJQ010000003">
    <property type="protein sequence ID" value="KAH7035205.1"/>
    <property type="molecule type" value="Genomic_DNA"/>
</dbReference>
<gene>
    <name evidence="2" type="ORF">B0I36DRAFT_89527</name>
</gene>
<protein>
    <submittedName>
        <fullName evidence="2">Uncharacterized protein</fullName>
    </submittedName>
</protein>
<dbReference type="AlphaFoldDB" id="A0A9P9BSU4"/>
<proteinExistence type="predicted"/>
<reference evidence="2" key="1">
    <citation type="journal article" date="2021" name="Nat. Commun.">
        <title>Genetic determinants of endophytism in the Arabidopsis root mycobiome.</title>
        <authorList>
            <person name="Mesny F."/>
            <person name="Miyauchi S."/>
            <person name="Thiergart T."/>
            <person name="Pickel B."/>
            <person name="Atanasova L."/>
            <person name="Karlsson M."/>
            <person name="Huettel B."/>
            <person name="Barry K.W."/>
            <person name="Haridas S."/>
            <person name="Chen C."/>
            <person name="Bauer D."/>
            <person name="Andreopoulos W."/>
            <person name="Pangilinan J."/>
            <person name="LaButti K."/>
            <person name="Riley R."/>
            <person name="Lipzen A."/>
            <person name="Clum A."/>
            <person name="Drula E."/>
            <person name="Henrissat B."/>
            <person name="Kohler A."/>
            <person name="Grigoriev I.V."/>
            <person name="Martin F.M."/>
            <person name="Hacquard S."/>
        </authorList>
    </citation>
    <scope>NUCLEOTIDE SEQUENCE</scope>
    <source>
        <strain evidence="2">MPI-CAGE-CH-0230</strain>
    </source>
</reference>
<evidence type="ECO:0000313" key="2">
    <source>
        <dbReference type="EMBL" id="KAH7035205.1"/>
    </source>
</evidence>
<sequence length="198" mass="21204">MVRNGAAILSGTCSGPLLPTTPGNISPANGACASVTRPLCPPTWRTLSPLLTQRKTREGVPSKTPMHLAHGGDQHPLERSWTCGCPEFGMGAKQYSPSSPESRRLSTYPCPPDKSCHSVGARTVTSLAQHTQVSRARLRPFCVVRLALSHHEPWCSPSVPRAVLPDCPSLSPHPPFRAARSSGSGSPMLCARRHGPRH</sequence>
<evidence type="ECO:0000313" key="3">
    <source>
        <dbReference type="Proteomes" id="UP000756346"/>
    </source>
</evidence>